<comment type="caution">
    <text evidence="2">The sequence shown here is derived from an EMBL/GenBank/DDBJ whole genome shotgun (WGS) entry which is preliminary data.</text>
</comment>
<feature type="region of interest" description="Disordered" evidence="1">
    <location>
        <begin position="96"/>
        <end position="115"/>
    </location>
</feature>
<dbReference type="AlphaFoldDB" id="A0A1J5PWG4"/>
<gene>
    <name evidence="2" type="ORF">GALL_487460</name>
</gene>
<name>A0A1J5PWG4_9ZZZZ</name>
<protein>
    <submittedName>
        <fullName evidence="2">Uncharacterized protein</fullName>
    </submittedName>
</protein>
<evidence type="ECO:0000256" key="1">
    <source>
        <dbReference type="SAM" id="MobiDB-lite"/>
    </source>
</evidence>
<reference evidence="2" key="1">
    <citation type="submission" date="2016-10" db="EMBL/GenBank/DDBJ databases">
        <title>Sequence of Gallionella enrichment culture.</title>
        <authorList>
            <person name="Poehlein A."/>
            <person name="Muehling M."/>
            <person name="Daniel R."/>
        </authorList>
    </citation>
    <scope>NUCLEOTIDE SEQUENCE</scope>
</reference>
<proteinExistence type="predicted"/>
<accession>A0A1J5PWG4</accession>
<evidence type="ECO:0000313" key="2">
    <source>
        <dbReference type="EMBL" id="OIQ69651.1"/>
    </source>
</evidence>
<sequence length="167" mass="18493">MIDCLVRHFSIEISNQRFICRVEAFECFTVKIPIAIDKFFGNRCIQSRCERRGAQAENGIDVAFQEPSAAIPRKPRVARHPDQAMGRRHGAANVEHGVQHSGHRSGSPGTNRHQQRLATVSEAFSGLRFQPLDSLGEALGQLSLGLAIALDDLSAELDGQHERGRNR</sequence>
<organism evidence="2">
    <name type="scientific">mine drainage metagenome</name>
    <dbReference type="NCBI Taxonomy" id="410659"/>
    <lineage>
        <taxon>unclassified sequences</taxon>
        <taxon>metagenomes</taxon>
        <taxon>ecological metagenomes</taxon>
    </lineage>
</organism>
<dbReference type="EMBL" id="MLJW01004606">
    <property type="protein sequence ID" value="OIQ69651.1"/>
    <property type="molecule type" value="Genomic_DNA"/>
</dbReference>
<dbReference type="AntiFam" id="ANF00162">
    <property type="entry name" value="Shadow ORF (opposite ppdK)"/>
</dbReference>